<gene>
    <name evidence="1" type="ORF">S03H2_21853</name>
</gene>
<comment type="caution">
    <text evidence="1">The sequence shown here is derived from an EMBL/GenBank/DDBJ whole genome shotgun (WGS) entry which is preliminary data.</text>
</comment>
<feature type="non-terminal residue" evidence="1">
    <location>
        <position position="1"/>
    </location>
</feature>
<dbReference type="Pfam" id="PF11306">
    <property type="entry name" value="DUF3108"/>
    <property type="match status" value="1"/>
</dbReference>
<evidence type="ECO:0008006" key="2">
    <source>
        <dbReference type="Google" id="ProtNLM"/>
    </source>
</evidence>
<dbReference type="InterPro" id="IPR021457">
    <property type="entry name" value="DUF3108"/>
</dbReference>
<name>X1FIQ6_9ZZZZ</name>
<reference evidence="1" key="1">
    <citation type="journal article" date="2014" name="Front. Microbiol.">
        <title>High frequency of phylogenetically diverse reductive dehalogenase-homologous genes in deep subseafloor sedimentary metagenomes.</title>
        <authorList>
            <person name="Kawai M."/>
            <person name="Futagami T."/>
            <person name="Toyoda A."/>
            <person name="Takaki Y."/>
            <person name="Nishi S."/>
            <person name="Hori S."/>
            <person name="Arai W."/>
            <person name="Tsubouchi T."/>
            <person name="Morono Y."/>
            <person name="Uchiyama I."/>
            <person name="Ito T."/>
            <person name="Fujiyama A."/>
            <person name="Inagaki F."/>
            <person name="Takami H."/>
        </authorList>
    </citation>
    <scope>NUCLEOTIDE SEQUENCE</scope>
    <source>
        <strain evidence="1">Expedition CK06-06</strain>
    </source>
</reference>
<dbReference type="EMBL" id="BARU01011683">
    <property type="protein sequence ID" value="GAH32405.1"/>
    <property type="molecule type" value="Genomic_DNA"/>
</dbReference>
<protein>
    <recommendedName>
        <fullName evidence="2">DUF3108 domain-containing protein</fullName>
    </recommendedName>
</protein>
<accession>X1FIQ6</accession>
<dbReference type="AlphaFoldDB" id="X1FIQ6"/>
<sequence>NMEVWISDDQNRIPLKINSPILVGSVKARIIHMDGIKHELNSKIK</sequence>
<evidence type="ECO:0000313" key="1">
    <source>
        <dbReference type="EMBL" id="GAH32405.1"/>
    </source>
</evidence>
<proteinExistence type="predicted"/>
<organism evidence="1">
    <name type="scientific">marine sediment metagenome</name>
    <dbReference type="NCBI Taxonomy" id="412755"/>
    <lineage>
        <taxon>unclassified sequences</taxon>
        <taxon>metagenomes</taxon>
        <taxon>ecological metagenomes</taxon>
    </lineage>
</organism>